<accession>A0ABW4FRR1</accession>
<proteinExistence type="predicted"/>
<dbReference type="EMBL" id="JBHUCP010000025">
    <property type="protein sequence ID" value="MFD1533283.1"/>
    <property type="molecule type" value="Genomic_DNA"/>
</dbReference>
<comment type="caution">
    <text evidence="1">The sequence shown here is derived from an EMBL/GenBank/DDBJ whole genome shotgun (WGS) entry which is preliminary data.</text>
</comment>
<gene>
    <name evidence="1" type="ORF">ACFSCY_28050</name>
</gene>
<name>A0ABW4FRR1_9PSEU</name>
<protein>
    <submittedName>
        <fullName evidence="1">HAD family hydrolase</fullName>
        <ecNumber evidence="1">3.1.3.-</ecNumber>
    </submittedName>
</protein>
<keyword evidence="1" id="KW-0378">Hydrolase</keyword>
<sequence length="213" mass="23037">MVRVVLLDLGGTLVGPQGPFPHVTDALAALDQLDGATGEPLDTALVSDFPAAVPPTPEGVRERFAEYLALLDGFGLRGSFEPVERRVTLSTHAGVRKPDRRVYELALHRLGTDATLADCLVITEDPAHVAACRALGMRALQFGADFDDWSQVPALVRRLVDPADREGAVFERSLREHGQLAPEGVPLPPGATHEVERDEDGEAVIKRTRFSAY</sequence>
<dbReference type="Gene3D" id="3.40.50.1000">
    <property type="entry name" value="HAD superfamily/HAD-like"/>
    <property type="match status" value="1"/>
</dbReference>
<reference evidence="2" key="1">
    <citation type="journal article" date="2019" name="Int. J. Syst. Evol. Microbiol.">
        <title>The Global Catalogue of Microorganisms (GCM) 10K type strain sequencing project: providing services to taxonomists for standard genome sequencing and annotation.</title>
        <authorList>
            <consortium name="The Broad Institute Genomics Platform"/>
            <consortium name="The Broad Institute Genome Sequencing Center for Infectious Disease"/>
            <person name="Wu L."/>
            <person name="Ma J."/>
        </authorList>
    </citation>
    <scope>NUCLEOTIDE SEQUENCE [LARGE SCALE GENOMIC DNA]</scope>
    <source>
        <strain evidence="2">JCM 12165</strain>
    </source>
</reference>
<dbReference type="EC" id="3.1.3.-" evidence="1"/>
<keyword evidence="2" id="KW-1185">Reference proteome</keyword>
<evidence type="ECO:0000313" key="2">
    <source>
        <dbReference type="Proteomes" id="UP001597145"/>
    </source>
</evidence>
<dbReference type="RefSeq" id="WP_343985077.1">
    <property type="nucleotide sequence ID" value="NZ_BAAAJG010000026.1"/>
</dbReference>
<organism evidence="1 2">
    <name type="scientific">Pseudonocardia aurantiaca</name>
    <dbReference type="NCBI Taxonomy" id="75290"/>
    <lineage>
        <taxon>Bacteria</taxon>
        <taxon>Bacillati</taxon>
        <taxon>Actinomycetota</taxon>
        <taxon>Actinomycetes</taxon>
        <taxon>Pseudonocardiales</taxon>
        <taxon>Pseudonocardiaceae</taxon>
        <taxon>Pseudonocardia</taxon>
    </lineage>
</organism>
<dbReference type="Proteomes" id="UP001597145">
    <property type="component" value="Unassembled WGS sequence"/>
</dbReference>
<dbReference type="GO" id="GO:0016787">
    <property type="term" value="F:hydrolase activity"/>
    <property type="evidence" value="ECO:0007669"/>
    <property type="project" value="UniProtKB-KW"/>
</dbReference>
<evidence type="ECO:0000313" key="1">
    <source>
        <dbReference type="EMBL" id="MFD1533283.1"/>
    </source>
</evidence>
<dbReference type="SUPFAM" id="SSF56784">
    <property type="entry name" value="HAD-like"/>
    <property type="match status" value="1"/>
</dbReference>
<dbReference type="InterPro" id="IPR023214">
    <property type="entry name" value="HAD_sf"/>
</dbReference>
<dbReference type="InterPro" id="IPR036412">
    <property type="entry name" value="HAD-like_sf"/>
</dbReference>